<evidence type="ECO:0000256" key="3">
    <source>
        <dbReference type="SAM" id="Phobius"/>
    </source>
</evidence>
<dbReference type="EC" id="2.7.7.65" evidence="1"/>
<proteinExistence type="predicted"/>
<dbReference type="NCBIfam" id="TIGR00254">
    <property type="entry name" value="GGDEF"/>
    <property type="match status" value="1"/>
</dbReference>
<dbReference type="Pfam" id="PF00990">
    <property type="entry name" value="GGDEF"/>
    <property type="match status" value="1"/>
</dbReference>
<dbReference type="InterPro" id="IPR043128">
    <property type="entry name" value="Rev_trsase/Diguanyl_cyclase"/>
</dbReference>
<dbReference type="InterPro" id="IPR050469">
    <property type="entry name" value="Diguanylate_Cyclase"/>
</dbReference>
<dbReference type="Gene3D" id="3.30.450.40">
    <property type="match status" value="1"/>
</dbReference>
<keyword evidence="5" id="KW-0808">Transferase</keyword>
<dbReference type="PANTHER" id="PTHR45138:SF9">
    <property type="entry name" value="DIGUANYLATE CYCLASE DGCM-RELATED"/>
    <property type="match status" value="1"/>
</dbReference>
<evidence type="ECO:0000256" key="2">
    <source>
        <dbReference type="ARBA" id="ARBA00034247"/>
    </source>
</evidence>
<dbReference type="Gene3D" id="3.30.70.270">
    <property type="match status" value="1"/>
</dbReference>
<reference evidence="5 6" key="1">
    <citation type="submission" date="2021-04" db="EMBL/GenBank/DDBJ databases">
        <title>Draft Genome of Aeromonas popoffii ID682, isolated from a natural water source in Idaho.</title>
        <authorList>
            <person name="Testerman T."/>
            <person name="Graf J."/>
        </authorList>
    </citation>
    <scope>NUCLEOTIDE SEQUENCE [LARGE SCALE GENOMIC DNA]</scope>
    <source>
        <strain evidence="5 6">ID682</strain>
    </source>
</reference>
<dbReference type="Proteomes" id="UP000675653">
    <property type="component" value="Unassembled WGS sequence"/>
</dbReference>
<keyword evidence="3" id="KW-0472">Membrane</keyword>
<feature type="transmembrane region" description="Helical" evidence="3">
    <location>
        <begin position="325"/>
        <end position="348"/>
    </location>
</feature>
<evidence type="ECO:0000256" key="1">
    <source>
        <dbReference type="ARBA" id="ARBA00012528"/>
    </source>
</evidence>
<gene>
    <name evidence="5" type="ORF">KAT72_13555</name>
</gene>
<organism evidence="5 6">
    <name type="scientific">Aeromonas popoffii</name>
    <dbReference type="NCBI Taxonomy" id="70856"/>
    <lineage>
        <taxon>Bacteria</taxon>
        <taxon>Pseudomonadati</taxon>
        <taxon>Pseudomonadota</taxon>
        <taxon>Gammaproteobacteria</taxon>
        <taxon>Aeromonadales</taxon>
        <taxon>Aeromonadaceae</taxon>
        <taxon>Aeromonas</taxon>
    </lineage>
</organism>
<feature type="transmembrane region" description="Helical" evidence="3">
    <location>
        <begin position="23"/>
        <end position="44"/>
    </location>
</feature>
<dbReference type="RefSeq" id="WP_212513900.1">
    <property type="nucleotide sequence ID" value="NZ_CAWQDX010000062.1"/>
</dbReference>
<keyword evidence="6" id="KW-1185">Reference proteome</keyword>
<dbReference type="SMART" id="SM00267">
    <property type="entry name" value="GGDEF"/>
    <property type="match status" value="1"/>
</dbReference>
<dbReference type="InterPro" id="IPR000160">
    <property type="entry name" value="GGDEF_dom"/>
</dbReference>
<dbReference type="Gene3D" id="3.30.450.20">
    <property type="entry name" value="PAS domain"/>
    <property type="match status" value="1"/>
</dbReference>
<keyword evidence="3" id="KW-0812">Transmembrane</keyword>
<evidence type="ECO:0000313" key="5">
    <source>
        <dbReference type="EMBL" id="MBR7630015.1"/>
    </source>
</evidence>
<comment type="catalytic activity">
    <reaction evidence="2">
        <text>2 GTP = 3',3'-c-di-GMP + 2 diphosphate</text>
        <dbReference type="Rhea" id="RHEA:24898"/>
        <dbReference type="ChEBI" id="CHEBI:33019"/>
        <dbReference type="ChEBI" id="CHEBI:37565"/>
        <dbReference type="ChEBI" id="CHEBI:58805"/>
        <dbReference type="EC" id="2.7.7.65"/>
    </reaction>
</comment>
<evidence type="ECO:0000313" key="6">
    <source>
        <dbReference type="Proteomes" id="UP000675653"/>
    </source>
</evidence>
<dbReference type="PROSITE" id="PS50887">
    <property type="entry name" value="GGDEF"/>
    <property type="match status" value="1"/>
</dbReference>
<dbReference type="EMBL" id="JAGRZL010000039">
    <property type="protein sequence ID" value="MBR7630015.1"/>
    <property type="molecule type" value="Genomic_DNA"/>
</dbReference>
<keyword evidence="5" id="KW-0548">Nucleotidyltransferase</keyword>
<comment type="caution">
    <text evidence="5">The sequence shown here is derived from an EMBL/GenBank/DDBJ whole genome shotgun (WGS) entry which is preliminary data.</text>
</comment>
<accession>A0ABS5GS84</accession>
<dbReference type="SUPFAM" id="SSF55781">
    <property type="entry name" value="GAF domain-like"/>
    <property type="match status" value="1"/>
</dbReference>
<sequence length="711" mass="76663">MKHISIQNITNPTSTHVKSLTRYLLLSLLFIGLVPLISVGFLAYQRSSQSLNDKTGSFLAAQAREAIDKIDRNLFERYSDVQMMALNPKALEDPASVSTTADIYTQAYGFYDLMVIADPAGNIIASSTSTGDGRQINSEALRTTSVADTEWFQRVMSGYLEHGQSYYRDATYDPLLKLATGAEAQTLLFVAPVYGMDGKIARIWANWVSFDRVVGEIMGSVRQQLLDGGNTGIGTLVLSHDGLILEPRPDDSASSAPLLKIGSLGIMDLRQGSTGFITVGAEDAGGKAQIIGYSSSKGILGFRGYHWGVLIKQELAAASIAARDLGHFVVIVSLVAFPLILWLALAISRSFRKTTEGREQALFKEAERQDFEARLHRALDASESEEETFAVVGEALSLAIKATPGEVLLADSSQMHFRQVVIAEPAGAPGCMAQTPRQCLAFRRGATLIFPDSELMDACRKLRGRPGGTCSAVCIPMTSMGKQAGVLHVSGAQGQVFDSETVSRLQSIASRASTRIAMLRAMQETQLQAETDGLTGLLNRRSLENQARALLSRKGPVSVAFCDLDHFKRLNDSFGHEAGDRALRVFARVLSDVVRSTDIVGRYGGEEFVVILPDAPVTVAVDVMNRVREQLDLACMSGAMPAVTASFGVAYGEGPIDFDEIVHAADVALLVAKQTGRNRVVVAGTVSDTTVAVESHQDNSIMKTSEPTLSD</sequence>
<feature type="domain" description="GGDEF" evidence="4">
    <location>
        <begin position="555"/>
        <end position="685"/>
    </location>
</feature>
<keyword evidence="3" id="KW-1133">Transmembrane helix</keyword>
<dbReference type="GO" id="GO:0052621">
    <property type="term" value="F:diguanylate cyclase activity"/>
    <property type="evidence" value="ECO:0007669"/>
    <property type="project" value="UniProtKB-EC"/>
</dbReference>
<evidence type="ECO:0000259" key="4">
    <source>
        <dbReference type="PROSITE" id="PS50887"/>
    </source>
</evidence>
<dbReference type="SUPFAM" id="SSF55073">
    <property type="entry name" value="Nucleotide cyclase"/>
    <property type="match status" value="1"/>
</dbReference>
<dbReference type="InterPro" id="IPR029787">
    <property type="entry name" value="Nucleotide_cyclase"/>
</dbReference>
<dbReference type="InterPro" id="IPR029016">
    <property type="entry name" value="GAF-like_dom_sf"/>
</dbReference>
<name>A0ABS5GS84_9GAMM</name>
<dbReference type="PANTHER" id="PTHR45138">
    <property type="entry name" value="REGULATORY COMPONENTS OF SENSORY TRANSDUCTION SYSTEM"/>
    <property type="match status" value="1"/>
</dbReference>
<protein>
    <recommendedName>
        <fullName evidence="1">diguanylate cyclase</fullName>
        <ecNumber evidence="1">2.7.7.65</ecNumber>
    </recommendedName>
</protein>
<dbReference type="CDD" id="cd01949">
    <property type="entry name" value="GGDEF"/>
    <property type="match status" value="1"/>
</dbReference>